<dbReference type="OrthoDB" id="2937549at2759"/>
<evidence type="ECO:0000313" key="1">
    <source>
        <dbReference type="EMBL" id="KAF7359123.1"/>
    </source>
</evidence>
<organism evidence="1 2">
    <name type="scientific">Mycena sanguinolenta</name>
    <dbReference type="NCBI Taxonomy" id="230812"/>
    <lineage>
        <taxon>Eukaryota</taxon>
        <taxon>Fungi</taxon>
        <taxon>Dikarya</taxon>
        <taxon>Basidiomycota</taxon>
        <taxon>Agaricomycotina</taxon>
        <taxon>Agaricomycetes</taxon>
        <taxon>Agaricomycetidae</taxon>
        <taxon>Agaricales</taxon>
        <taxon>Marasmiineae</taxon>
        <taxon>Mycenaceae</taxon>
        <taxon>Mycena</taxon>
    </lineage>
</organism>
<dbReference type="Proteomes" id="UP000623467">
    <property type="component" value="Unassembled WGS sequence"/>
</dbReference>
<proteinExistence type="predicted"/>
<dbReference type="EMBL" id="JACAZH010000009">
    <property type="protein sequence ID" value="KAF7359123.1"/>
    <property type="molecule type" value="Genomic_DNA"/>
</dbReference>
<gene>
    <name evidence="1" type="ORF">MSAN_01253800</name>
</gene>
<name>A0A8H6YG77_9AGAR</name>
<keyword evidence="2" id="KW-1185">Reference proteome</keyword>
<accession>A0A8H6YG77</accession>
<evidence type="ECO:0000313" key="2">
    <source>
        <dbReference type="Proteomes" id="UP000623467"/>
    </source>
</evidence>
<dbReference type="AlphaFoldDB" id="A0A8H6YG77"/>
<protein>
    <submittedName>
        <fullName evidence="1">Uncharacterized protein</fullName>
    </submittedName>
</protein>
<comment type="caution">
    <text evidence="1">The sequence shown here is derived from an EMBL/GenBank/DDBJ whole genome shotgun (WGS) entry which is preliminary data.</text>
</comment>
<sequence>MSDSGASSKTLSMEHSNNTPTSVLPYELIDIILSHAVAEVIHGTVNTAVQSQSISQALSSGWNSLGTLAGVSASFRVIVLKLVALAFRISLPCERVLTEGHRQFHSLLLFKGALLAGAVTNPPEAWSPLMKAYGYHLRARCSIVRLKSETSLRVALDLCKGINEGLSWPLVALLTSQLREVAAAEI</sequence>
<reference evidence="1" key="1">
    <citation type="submission" date="2020-05" db="EMBL/GenBank/DDBJ databases">
        <title>Mycena genomes resolve the evolution of fungal bioluminescence.</title>
        <authorList>
            <person name="Tsai I.J."/>
        </authorList>
    </citation>
    <scope>NUCLEOTIDE SEQUENCE</scope>
    <source>
        <strain evidence="1">160909Yilan</strain>
    </source>
</reference>